<accession>A0A9R1WMZ7</accession>
<evidence type="ECO:0000313" key="2">
    <source>
        <dbReference type="EMBL" id="KAJ0225705.1"/>
    </source>
</evidence>
<gene>
    <name evidence="2" type="ORF">LSAT_V11C100012870</name>
</gene>
<organism evidence="2 3">
    <name type="scientific">Lactuca sativa</name>
    <name type="common">Garden lettuce</name>
    <dbReference type="NCBI Taxonomy" id="4236"/>
    <lineage>
        <taxon>Eukaryota</taxon>
        <taxon>Viridiplantae</taxon>
        <taxon>Streptophyta</taxon>
        <taxon>Embryophyta</taxon>
        <taxon>Tracheophyta</taxon>
        <taxon>Spermatophyta</taxon>
        <taxon>Magnoliopsida</taxon>
        <taxon>eudicotyledons</taxon>
        <taxon>Gunneridae</taxon>
        <taxon>Pentapetalae</taxon>
        <taxon>asterids</taxon>
        <taxon>campanulids</taxon>
        <taxon>Asterales</taxon>
        <taxon>Asteraceae</taxon>
        <taxon>Cichorioideae</taxon>
        <taxon>Cichorieae</taxon>
        <taxon>Lactucinae</taxon>
        <taxon>Lactuca</taxon>
    </lineage>
</organism>
<feature type="region of interest" description="Disordered" evidence="1">
    <location>
        <begin position="62"/>
        <end position="86"/>
    </location>
</feature>
<comment type="caution">
    <text evidence="2">The sequence shown here is derived from an EMBL/GenBank/DDBJ whole genome shotgun (WGS) entry which is preliminary data.</text>
</comment>
<sequence>MDGERSCAYKNWDITGMPCKHTIATMYDNMQNGSACGDPENWVNKLAHVIVCGQDPIVQQPLSHTNITNRPKKKKKKMETGESSHSISLSRKYLIVTCSKGHKEGHNSRTCNVTS</sequence>
<dbReference type="Proteomes" id="UP000235145">
    <property type="component" value="Unassembled WGS sequence"/>
</dbReference>
<dbReference type="EMBL" id="NBSK02000001">
    <property type="protein sequence ID" value="KAJ0225705.1"/>
    <property type="molecule type" value="Genomic_DNA"/>
</dbReference>
<protein>
    <recommendedName>
        <fullName evidence="4">SWIM-type domain-containing protein</fullName>
    </recommendedName>
</protein>
<name>A0A9R1WMZ7_LACSA</name>
<proteinExistence type="predicted"/>
<evidence type="ECO:0008006" key="4">
    <source>
        <dbReference type="Google" id="ProtNLM"/>
    </source>
</evidence>
<evidence type="ECO:0000256" key="1">
    <source>
        <dbReference type="SAM" id="MobiDB-lite"/>
    </source>
</evidence>
<dbReference type="AlphaFoldDB" id="A0A9R1WMZ7"/>
<evidence type="ECO:0000313" key="3">
    <source>
        <dbReference type="Proteomes" id="UP000235145"/>
    </source>
</evidence>
<keyword evidence="3" id="KW-1185">Reference proteome</keyword>
<reference evidence="2 3" key="1">
    <citation type="journal article" date="2017" name="Nat. Commun.">
        <title>Genome assembly with in vitro proximity ligation data and whole-genome triplication in lettuce.</title>
        <authorList>
            <person name="Reyes-Chin-Wo S."/>
            <person name="Wang Z."/>
            <person name="Yang X."/>
            <person name="Kozik A."/>
            <person name="Arikit S."/>
            <person name="Song C."/>
            <person name="Xia L."/>
            <person name="Froenicke L."/>
            <person name="Lavelle D.O."/>
            <person name="Truco M.J."/>
            <person name="Xia R."/>
            <person name="Zhu S."/>
            <person name="Xu C."/>
            <person name="Xu H."/>
            <person name="Xu X."/>
            <person name="Cox K."/>
            <person name="Korf I."/>
            <person name="Meyers B.C."/>
            <person name="Michelmore R.W."/>
        </authorList>
    </citation>
    <scope>NUCLEOTIDE SEQUENCE [LARGE SCALE GENOMIC DNA]</scope>
    <source>
        <strain evidence="3">cv. Salinas</strain>
        <tissue evidence="2">Seedlings</tissue>
    </source>
</reference>